<dbReference type="AlphaFoldDB" id="A0A8H4URM1"/>
<reference evidence="13" key="1">
    <citation type="journal article" date="2020" name="BMC Genomics">
        <title>Correction to: Identification and distribution of gene clusters required for synthesis of sphingolipid metabolism inhibitors in diverse species of the filamentous fungus Fusarium.</title>
        <authorList>
            <person name="Kim H.S."/>
            <person name="Lohmar J.M."/>
            <person name="Busman M."/>
            <person name="Brown D.W."/>
            <person name="Naumann T.A."/>
            <person name="Divon H.H."/>
            <person name="Lysoe E."/>
            <person name="Uhlig S."/>
            <person name="Proctor R.H."/>
        </authorList>
    </citation>
    <scope>NUCLEOTIDE SEQUENCE</scope>
    <source>
        <strain evidence="13">NRRL 22465</strain>
    </source>
</reference>
<feature type="region of interest" description="Disordered" evidence="11">
    <location>
        <begin position="128"/>
        <end position="173"/>
    </location>
</feature>
<comment type="function">
    <text evidence="1">Required for the assembly of the mitochondrial respiratory chain complex IV (CIV), also known as cytochrome c oxidase. May participate in merging the COX1 and COX2 assembly lines.</text>
</comment>
<feature type="transmembrane region" description="Helical" evidence="12">
    <location>
        <begin position="346"/>
        <end position="370"/>
    </location>
</feature>
<dbReference type="Proteomes" id="UP000635477">
    <property type="component" value="Unassembled WGS sequence"/>
</dbReference>
<evidence type="ECO:0000313" key="14">
    <source>
        <dbReference type="Proteomes" id="UP000635477"/>
    </source>
</evidence>
<keyword evidence="8 12" id="KW-1133">Transmembrane helix</keyword>
<reference evidence="13" key="2">
    <citation type="submission" date="2020-05" db="EMBL/GenBank/DDBJ databases">
        <authorList>
            <person name="Kim H.-S."/>
            <person name="Proctor R.H."/>
            <person name="Brown D.W."/>
        </authorList>
    </citation>
    <scope>NUCLEOTIDE SEQUENCE</scope>
    <source>
        <strain evidence="13">NRRL 22465</strain>
    </source>
</reference>
<dbReference type="GO" id="GO:0005743">
    <property type="term" value="C:mitochondrial inner membrane"/>
    <property type="evidence" value="ECO:0007669"/>
    <property type="project" value="UniProtKB-SubCell"/>
</dbReference>
<dbReference type="InterPro" id="IPR020164">
    <property type="entry name" value="Cyt_c_Oxase_assmbl_COX16"/>
</dbReference>
<organism evidence="13 14">
    <name type="scientific">Fusarium zealandicum</name>
    <dbReference type="NCBI Taxonomy" id="1053134"/>
    <lineage>
        <taxon>Eukaryota</taxon>
        <taxon>Fungi</taxon>
        <taxon>Dikarya</taxon>
        <taxon>Ascomycota</taxon>
        <taxon>Pezizomycotina</taxon>
        <taxon>Sordariomycetes</taxon>
        <taxon>Hypocreomycetidae</taxon>
        <taxon>Hypocreales</taxon>
        <taxon>Nectriaceae</taxon>
        <taxon>Fusarium</taxon>
        <taxon>Fusarium staphyleae species complex</taxon>
    </lineage>
</organism>
<feature type="region of interest" description="Disordered" evidence="11">
    <location>
        <begin position="297"/>
        <end position="317"/>
    </location>
</feature>
<evidence type="ECO:0000256" key="12">
    <source>
        <dbReference type="SAM" id="Phobius"/>
    </source>
</evidence>
<sequence length="430" mass="48247">MEQMPYPAPRAAWTADNFDGFHASLFGLGNKLVQRIGGEGSAGGDDLVSGECSWPGHCQGASCKVAQDCADALKCVIAPRHRVHSLREQQPLPTFRYTSLSHGRYHWPPYQISVAAWAKSLVSSQGVTSRIASRPEQGPGRENFSSGGNKETRAGNSPVPKHHGAFRPSSDVEHGRALGVQRMTWSQEQPWTWHISPGYARQRLSRWSRVISHNMDRMGPSRLKGCTSRYMRHRTPAGAGSRGLWQHEAEKIAAHQPRDHHLPGFSTIAASEISLLATNLERTRLHRTSNLTALPKPRALRTARPPESPTKDPATMPAFQSKKFRGAADMNSIGMRYRAIMNRHPFLMFGLPFMTVIVAGSFVLTPATAVRYERYDRKVRQLTKDEELNVRRSARKVDMKEEYYRLAGKDIDNWEQKRVERLPGENDGVL</sequence>
<evidence type="ECO:0000256" key="4">
    <source>
        <dbReference type="ARBA" id="ARBA00015368"/>
    </source>
</evidence>
<evidence type="ECO:0000256" key="11">
    <source>
        <dbReference type="SAM" id="MobiDB-lite"/>
    </source>
</evidence>
<keyword evidence="7" id="KW-0999">Mitochondrion inner membrane</keyword>
<evidence type="ECO:0000256" key="9">
    <source>
        <dbReference type="ARBA" id="ARBA00023128"/>
    </source>
</evidence>
<dbReference type="PANTHER" id="PTHR17130:SF14">
    <property type="entry name" value="CYTOCHROME C OXIDASE ASSEMBLY PROTEIN COX16 HOMOLOG, MITOCHONDRIAL"/>
    <property type="match status" value="1"/>
</dbReference>
<evidence type="ECO:0000256" key="5">
    <source>
        <dbReference type="ARBA" id="ARBA00019222"/>
    </source>
</evidence>
<comment type="caution">
    <text evidence="13">The sequence shown here is derived from an EMBL/GenBank/DDBJ whole genome shotgun (WGS) entry which is preliminary data.</text>
</comment>
<evidence type="ECO:0000256" key="2">
    <source>
        <dbReference type="ARBA" id="ARBA00004434"/>
    </source>
</evidence>
<dbReference type="PANTHER" id="PTHR17130">
    <property type="entry name" value="MITOCHONDRIAL OUTER MEMBRANE PROTEIN 25"/>
    <property type="match status" value="1"/>
</dbReference>
<gene>
    <name evidence="13" type="ORF">FZEAL_2034</name>
</gene>
<keyword evidence="9" id="KW-0496">Mitochondrion</keyword>
<evidence type="ECO:0000256" key="10">
    <source>
        <dbReference type="ARBA" id="ARBA00023136"/>
    </source>
</evidence>
<evidence type="ECO:0000256" key="7">
    <source>
        <dbReference type="ARBA" id="ARBA00022792"/>
    </source>
</evidence>
<accession>A0A8H4URM1</accession>
<dbReference type="OrthoDB" id="5516033at2759"/>
<keyword evidence="14" id="KW-1185">Reference proteome</keyword>
<evidence type="ECO:0000256" key="1">
    <source>
        <dbReference type="ARBA" id="ARBA00002490"/>
    </source>
</evidence>
<protein>
    <recommendedName>
        <fullName evidence="4">Cytochrome c oxidase assembly protein COX16, mitochondrial</fullName>
    </recommendedName>
    <alternativeName>
        <fullName evidence="5">Cytochrome c oxidase assembly protein cox16, mitochondrial</fullName>
    </alternativeName>
</protein>
<evidence type="ECO:0000256" key="3">
    <source>
        <dbReference type="ARBA" id="ARBA00008370"/>
    </source>
</evidence>
<dbReference type="GO" id="GO:0033617">
    <property type="term" value="P:mitochondrial respiratory chain complex IV assembly"/>
    <property type="evidence" value="ECO:0007669"/>
    <property type="project" value="TreeGrafter"/>
</dbReference>
<name>A0A8H4URM1_9HYPO</name>
<keyword evidence="6 12" id="KW-0812">Transmembrane</keyword>
<evidence type="ECO:0000256" key="8">
    <source>
        <dbReference type="ARBA" id="ARBA00022989"/>
    </source>
</evidence>
<evidence type="ECO:0000313" key="13">
    <source>
        <dbReference type="EMBL" id="KAF4982335.1"/>
    </source>
</evidence>
<comment type="similarity">
    <text evidence="3">Belongs to the COX16 family.</text>
</comment>
<dbReference type="Pfam" id="PF14138">
    <property type="entry name" value="COX16"/>
    <property type="match status" value="1"/>
</dbReference>
<proteinExistence type="inferred from homology"/>
<dbReference type="EMBL" id="JABEYC010000126">
    <property type="protein sequence ID" value="KAF4982335.1"/>
    <property type="molecule type" value="Genomic_DNA"/>
</dbReference>
<evidence type="ECO:0000256" key="6">
    <source>
        <dbReference type="ARBA" id="ARBA00022692"/>
    </source>
</evidence>
<comment type="subcellular location">
    <subcellularLocation>
        <location evidence="2">Mitochondrion inner membrane</location>
        <topology evidence="2">Single-pass membrane protein</topology>
    </subcellularLocation>
</comment>
<keyword evidence="10 12" id="KW-0472">Membrane</keyword>